<organism evidence="1 2">
    <name type="scientific">Parasponia andersonii</name>
    <name type="common">Sponia andersonii</name>
    <dbReference type="NCBI Taxonomy" id="3476"/>
    <lineage>
        <taxon>Eukaryota</taxon>
        <taxon>Viridiplantae</taxon>
        <taxon>Streptophyta</taxon>
        <taxon>Embryophyta</taxon>
        <taxon>Tracheophyta</taxon>
        <taxon>Spermatophyta</taxon>
        <taxon>Magnoliopsida</taxon>
        <taxon>eudicotyledons</taxon>
        <taxon>Gunneridae</taxon>
        <taxon>Pentapetalae</taxon>
        <taxon>rosids</taxon>
        <taxon>fabids</taxon>
        <taxon>Rosales</taxon>
        <taxon>Cannabaceae</taxon>
        <taxon>Parasponia</taxon>
    </lineage>
</organism>
<keyword evidence="2" id="KW-1185">Reference proteome</keyword>
<gene>
    <name evidence="1" type="ORF">PanWU01x14_130690</name>
</gene>
<evidence type="ECO:0000313" key="2">
    <source>
        <dbReference type="Proteomes" id="UP000237105"/>
    </source>
</evidence>
<reference evidence="2" key="1">
    <citation type="submission" date="2016-06" db="EMBL/GenBank/DDBJ databases">
        <title>Parallel loss of symbiosis genes in relatives of nitrogen-fixing non-legume Parasponia.</title>
        <authorList>
            <person name="Van Velzen R."/>
            <person name="Holmer R."/>
            <person name="Bu F."/>
            <person name="Rutten L."/>
            <person name="Van Zeijl A."/>
            <person name="Liu W."/>
            <person name="Santuari L."/>
            <person name="Cao Q."/>
            <person name="Sharma T."/>
            <person name="Shen D."/>
            <person name="Roswanjaya Y."/>
            <person name="Wardhani T."/>
            <person name="Kalhor M.S."/>
            <person name="Jansen J."/>
            <person name="Van den Hoogen J."/>
            <person name="Gungor B."/>
            <person name="Hartog M."/>
            <person name="Hontelez J."/>
            <person name="Verver J."/>
            <person name="Yang W.-C."/>
            <person name="Schijlen E."/>
            <person name="Repin R."/>
            <person name="Schilthuizen M."/>
            <person name="Schranz E."/>
            <person name="Heidstra R."/>
            <person name="Miyata K."/>
            <person name="Fedorova E."/>
            <person name="Kohlen W."/>
            <person name="Bisseling T."/>
            <person name="Smit S."/>
            <person name="Geurts R."/>
        </authorList>
    </citation>
    <scope>NUCLEOTIDE SEQUENCE [LARGE SCALE GENOMIC DNA]</scope>
    <source>
        <strain evidence="2">cv. WU1-14</strain>
    </source>
</reference>
<dbReference type="EMBL" id="JXTB01000103">
    <property type="protein sequence ID" value="PON63595.1"/>
    <property type="molecule type" value="Genomic_DNA"/>
</dbReference>
<comment type="caution">
    <text evidence="1">The sequence shown here is derived from an EMBL/GenBank/DDBJ whole genome shotgun (WGS) entry which is preliminary data.</text>
</comment>
<proteinExistence type="predicted"/>
<accession>A0A2P5CRC1</accession>
<sequence>MNVITQRNGTVGGPINGADGCIISSLKSPRNRNHQDSGNDIKSKLVTVECGLLADLSRESYWVRRVAKLDILSQVSINATIGKARPKPQRRLESEDVSPSPLFENPKAENFMGFESKVPNQSHQQFIQRRMGRVISAMVNNSGEVLECIEANLKSSSLSYSKCQYQNN</sequence>
<name>A0A2P5CRC1_PARAD</name>
<protein>
    <submittedName>
        <fullName evidence="1">Uncharacterized protein</fullName>
    </submittedName>
</protein>
<evidence type="ECO:0000313" key="1">
    <source>
        <dbReference type="EMBL" id="PON63595.1"/>
    </source>
</evidence>
<dbReference type="Proteomes" id="UP000237105">
    <property type="component" value="Unassembled WGS sequence"/>
</dbReference>
<dbReference type="AlphaFoldDB" id="A0A2P5CRC1"/>